<accession>A0A1D1UI42</accession>
<sequence>MFSNSIFSTGTSERVTPQDADFAETTQSLLPKTHLEDETGWSDSTDKPARDDIQSVAKYLTNNNDSQAINPLRFPVIETELTDLKPAFRTPSDVKIKSLSWLTCPVSHSDEDVELPPIAVYSEPEATEDLELVVHTNGEGQAQVTGQLIVPLRSQGPKRPSVATFADIRIKRAGLYVFEVRSVRDTEISIVADRATHIAPVIARHSSATDVSLPEELGMGNLQTWGI</sequence>
<evidence type="ECO:0000313" key="3">
    <source>
        <dbReference type="Proteomes" id="UP000186922"/>
    </source>
</evidence>
<reference evidence="2 3" key="1">
    <citation type="journal article" date="2016" name="Nat. Commun.">
        <title>Extremotolerant tardigrade genome and improved radiotolerance of human cultured cells by tardigrade-unique protein.</title>
        <authorList>
            <person name="Hashimoto T."/>
            <person name="Horikawa D.D."/>
            <person name="Saito Y."/>
            <person name="Kuwahara H."/>
            <person name="Kozuka-Hata H."/>
            <person name="Shin-I T."/>
            <person name="Minakuchi Y."/>
            <person name="Ohishi K."/>
            <person name="Motoyama A."/>
            <person name="Aizu T."/>
            <person name="Enomoto A."/>
            <person name="Kondo K."/>
            <person name="Tanaka S."/>
            <person name="Hara Y."/>
            <person name="Koshikawa S."/>
            <person name="Sagara H."/>
            <person name="Miura T."/>
            <person name="Yokobori S."/>
            <person name="Miyagawa K."/>
            <person name="Suzuki Y."/>
            <person name="Kubo T."/>
            <person name="Oyama M."/>
            <person name="Kohara Y."/>
            <person name="Fujiyama A."/>
            <person name="Arakawa K."/>
            <person name="Katayama T."/>
            <person name="Toyoda A."/>
            <person name="Kunieda T."/>
        </authorList>
    </citation>
    <scope>NUCLEOTIDE SEQUENCE [LARGE SCALE GENOMIC DNA]</scope>
    <source>
        <strain evidence="2 3">YOKOZUNA-1</strain>
    </source>
</reference>
<proteinExistence type="predicted"/>
<dbReference type="Proteomes" id="UP000186922">
    <property type="component" value="Unassembled WGS sequence"/>
</dbReference>
<feature type="compositionally biased region" description="Polar residues" evidence="1">
    <location>
        <begin position="1"/>
        <end position="15"/>
    </location>
</feature>
<gene>
    <name evidence="2" type="primary">RvY_01718-1</name>
    <name evidence="2" type="synonym">RvY_01718.1</name>
    <name evidence="2" type="ORF">RvY_01718</name>
</gene>
<dbReference type="EMBL" id="BDGG01000001">
    <property type="protein sequence ID" value="GAU89131.1"/>
    <property type="molecule type" value="Genomic_DNA"/>
</dbReference>
<keyword evidence="3" id="KW-1185">Reference proteome</keyword>
<comment type="caution">
    <text evidence="2">The sequence shown here is derived from an EMBL/GenBank/DDBJ whole genome shotgun (WGS) entry which is preliminary data.</text>
</comment>
<evidence type="ECO:0000313" key="2">
    <source>
        <dbReference type="EMBL" id="GAU89131.1"/>
    </source>
</evidence>
<organism evidence="2 3">
    <name type="scientific">Ramazzottius varieornatus</name>
    <name type="common">Water bear</name>
    <name type="synonym">Tardigrade</name>
    <dbReference type="NCBI Taxonomy" id="947166"/>
    <lineage>
        <taxon>Eukaryota</taxon>
        <taxon>Metazoa</taxon>
        <taxon>Ecdysozoa</taxon>
        <taxon>Tardigrada</taxon>
        <taxon>Eutardigrada</taxon>
        <taxon>Parachela</taxon>
        <taxon>Hypsibioidea</taxon>
        <taxon>Ramazzottiidae</taxon>
        <taxon>Ramazzottius</taxon>
    </lineage>
</organism>
<feature type="region of interest" description="Disordered" evidence="1">
    <location>
        <begin position="27"/>
        <end position="49"/>
    </location>
</feature>
<protein>
    <submittedName>
        <fullName evidence="2">Uncharacterized protein</fullName>
    </submittedName>
</protein>
<dbReference type="AlphaFoldDB" id="A0A1D1UI42"/>
<evidence type="ECO:0000256" key="1">
    <source>
        <dbReference type="SAM" id="MobiDB-lite"/>
    </source>
</evidence>
<feature type="region of interest" description="Disordered" evidence="1">
    <location>
        <begin position="1"/>
        <end position="20"/>
    </location>
</feature>
<name>A0A1D1UI42_RAMVA</name>